<dbReference type="InterPro" id="IPR025720">
    <property type="entry name" value="RibU"/>
</dbReference>
<evidence type="ECO:0000256" key="4">
    <source>
        <dbReference type="ARBA" id="ARBA00022475"/>
    </source>
</evidence>
<evidence type="ECO:0000313" key="10">
    <source>
        <dbReference type="EMBL" id="RBT70554.1"/>
    </source>
</evidence>
<protein>
    <recommendedName>
        <fullName evidence="8">Riboflavin transporter</fullName>
    </recommendedName>
</protein>
<organism evidence="11 13">
    <name type="scientific">Enterococcus hirae</name>
    <dbReference type="NCBI Taxonomy" id="1354"/>
    <lineage>
        <taxon>Bacteria</taxon>
        <taxon>Bacillati</taxon>
        <taxon>Bacillota</taxon>
        <taxon>Bacilli</taxon>
        <taxon>Lactobacillales</taxon>
        <taxon>Enterococcaceae</taxon>
        <taxon>Enterococcus</taxon>
    </lineage>
</organism>
<dbReference type="GO" id="GO:0032217">
    <property type="term" value="F:riboflavin transmembrane transporter activity"/>
    <property type="evidence" value="ECO:0007669"/>
    <property type="project" value="UniProtKB-UniRule"/>
</dbReference>
<dbReference type="Pfam" id="PF12822">
    <property type="entry name" value="ECF_trnsprt"/>
    <property type="match status" value="1"/>
</dbReference>
<dbReference type="Gene3D" id="1.10.1760.20">
    <property type="match status" value="1"/>
</dbReference>
<gene>
    <name evidence="11" type="primary">fmnP</name>
    <name evidence="10" type="ORF">EB03_00420</name>
    <name evidence="11" type="ORF">NCTC12204_01084</name>
</gene>
<feature type="transmembrane region" description="Helical" evidence="9">
    <location>
        <begin position="153"/>
        <end position="179"/>
    </location>
</feature>
<dbReference type="PANTHER" id="PTHR38438">
    <property type="entry name" value="RIBOFLAVIN TRANSPORTER RIBU"/>
    <property type="match status" value="1"/>
</dbReference>
<sequence>MKNTRVQKMVAVALFAAIGLVLQYIAFPIMPAFSFLKIDFSDIPVLISMFLFGPVAGLVTAFLRSILHLITTGFSPDNLVGDTASFLATAIFTLPIFYFFRKKTQVGKNKFLGVISGTIAMTIFMSVANYFVITPLYLMFLGLNANQMLGMPLANYVLIGIVPFNIIKGFIVSAAFLVLHAKLLPWLSRKQHQLAQRHTVTNNK</sequence>
<name>A0A1V8X8N4_ENTHR</name>
<feature type="transmembrane region" description="Helical" evidence="9">
    <location>
        <begin position="83"/>
        <end position="100"/>
    </location>
</feature>
<dbReference type="RefSeq" id="WP_010737347.1">
    <property type="nucleotide sequence ID" value="NZ_AP027299.1"/>
</dbReference>
<evidence type="ECO:0000256" key="9">
    <source>
        <dbReference type="SAM" id="Phobius"/>
    </source>
</evidence>
<dbReference type="Proteomes" id="UP000352698">
    <property type="component" value="Unassembled WGS sequence"/>
</dbReference>
<evidence type="ECO:0000313" key="12">
    <source>
        <dbReference type="Proteomes" id="UP000253498"/>
    </source>
</evidence>
<dbReference type="InterPro" id="IPR024529">
    <property type="entry name" value="ECF_trnsprt_substrate-spec"/>
</dbReference>
<dbReference type="EMBL" id="LESJ01000002">
    <property type="protein sequence ID" value="RBT70554.1"/>
    <property type="molecule type" value="Genomic_DNA"/>
</dbReference>
<keyword evidence="4 8" id="KW-1003">Cell membrane</keyword>
<comment type="subcellular location">
    <subcellularLocation>
        <location evidence="1">Cell membrane</location>
        <topology evidence="1">Multi-pass membrane protein</topology>
    </subcellularLocation>
</comment>
<evidence type="ECO:0000256" key="2">
    <source>
        <dbReference type="ARBA" id="ARBA00005540"/>
    </source>
</evidence>
<dbReference type="Proteomes" id="UP000253498">
    <property type="component" value="Unassembled WGS sequence"/>
</dbReference>
<dbReference type="PIRSF" id="PIRSF037778">
    <property type="entry name" value="UCP037778_transp_RibU"/>
    <property type="match status" value="1"/>
</dbReference>
<keyword evidence="7 8" id="KW-0472">Membrane</keyword>
<feature type="transmembrane region" description="Helical" evidence="9">
    <location>
        <begin position="112"/>
        <end position="133"/>
    </location>
</feature>
<evidence type="ECO:0000256" key="6">
    <source>
        <dbReference type="ARBA" id="ARBA00022989"/>
    </source>
</evidence>
<dbReference type="PANTHER" id="PTHR38438:SF1">
    <property type="entry name" value="RIBOFLAVIN TRANSPORTER RIBU"/>
    <property type="match status" value="1"/>
</dbReference>
<evidence type="ECO:0000256" key="7">
    <source>
        <dbReference type="ARBA" id="ARBA00023136"/>
    </source>
</evidence>
<keyword evidence="5 9" id="KW-0812">Transmembrane</keyword>
<dbReference type="EMBL" id="CABEEP010000001">
    <property type="protein sequence ID" value="VTQ62715.1"/>
    <property type="molecule type" value="Genomic_DNA"/>
</dbReference>
<evidence type="ECO:0000256" key="8">
    <source>
        <dbReference type="PIRNR" id="PIRNR037778"/>
    </source>
</evidence>
<reference evidence="11 13" key="2">
    <citation type="submission" date="2019-05" db="EMBL/GenBank/DDBJ databases">
        <authorList>
            <consortium name="Pathogen Informatics"/>
        </authorList>
    </citation>
    <scope>NUCLEOTIDE SEQUENCE [LARGE SCALE GENOMIC DNA]</scope>
    <source>
        <strain evidence="11 13">NCTC12204</strain>
    </source>
</reference>
<evidence type="ECO:0000256" key="1">
    <source>
        <dbReference type="ARBA" id="ARBA00004651"/>
    </source>
</evidence>
<feature type="transmembrane region" description="Helical" evidence="9">
    <location>
        <begin position="43"/>
        <end position="63"/>
    </location>
</feature>
<dbReference type="GeneID" id="56787877"/>
<evidence type="ECO:0000313" key="11">
    <source>
        <dbReference type="EMBL" id="VTQ62715.1"/>
    </source>
</evidence>
<feature type="transmembrane region" description="Helical" evidence="9">
    <location>
        <begin position="12"/>
        <end position="36"/>
    </location>
</feature>
<comment type="function">
    <text evidence="8">Probably a riboflavin-binding protein that interacts with the energy-coupling factor (ECF) ABC-transporter complex.</text>
</comment>
<dbReference type="GO" id="GO:0005886">
    <property type="term" value="C:plasma membrane"/>
    <property type="evidence" value="ECO:0007669"/>
    <property type="project" value="UniProtKB-SubCell"/>
</dbReference>
<evidence type="ECO:0000256" key="5">
    <source>
        <dbReference type="ARBA" id="ARBA00022692"/>
    </source>
</evidence>
<keyword evidence="3 8" id="KW-0813">Transport</keyword>
<accession>A0A1V8X8N4</accession>
<evidence type="ECO:0000313" key="13">
    <source>
        <dbReference type="Proteomes" id="UP000352698"/>
    </source>
</evidence>
<evidence type="ECO:0000256" key="3">
    <source>
        <dbReference type="ARBA" id="ARBA00022448"/>
    </source>
</evidence>
<proteinExistence type="inferred from homology"/>
<dbReference type="AlphaFoldDB" id="A0A1V8X8N4"/>
<dbReference type="STRING" id="1354.A6P53_04580"/>
<comment type="caution">
    <text evidence="11">The sequence shown here is derived from an EMBL/GenBank/DDBJ whole genome shotgun (WGS) entry which is preliminary data.</text>
</comment>
<reference evidence="10 12" key="1">
    <citation type="submission" date="2015-06" db="EMBL/GenBank/DDBJ databases">
        <title>The Genome Sequence of Enterococcus hirae 88EA1.</title>
        <authorList>
            <consortium name="The Broad Institute Genomics Platform"/>
            <consortium name="The Broad Institute Genome Sequencing Center for Infectious Disease"/>
            <person name="Earl A.M."/>
            <person name="Van Tyne D."/>
            <person name="Lebreton F."/>
            <person name="Saavedra J.T."/>
            <person name="Gilmore M.S."/>
            <person name="Manson McGuire A."/>
            <person name="Clock S."/>
            <person name="Crupain M."/>
            <person name="Rangan U."/>
            <person name="Young S."/>
            <person name="Abouelleil A."/>
            <person name="Cao P."/>
            <person name="Chapman S.B."/>
            <person name="Griggs A."/>
            <person name="Priest M."/>
            <person name="Shea T."/>
            <person name="Wortman J."/>
            <person name="Nusbaum C."/>
            <person name="Birren B."/>
        </authorList>
    </citation>
    <scope>NUCLEOTIDE SEQUENCE [LARGE SCALE GENOMIC DNA]</scope>
    <source>
        <strain evidence="10 12">88EA1</strain>
    </source>
</reference>
<keyword evidence="6 9" id="KW-1133">Transmembrane helix</keyword>
<comment type="similarity">
    <text evidence="2 8">Belongs to the prokaryotic riboflavin transporter (P-RFT) (TC 2.A.87) family.</text>
</comment>